<keyword evidence="3" id="KW-1185">Reference proteome</keyword>
<dbReference type="EMBL" id="JAHIBW010000015">
    <property type="protein sequence ID" value="KAG7304190.1"/>
    <property type="molecule type" value="Genomic_DNA"/>
</dbReference>
<gene>
    <name evidence="2" type="ORF">JYU34_011125</name>
</gene>
<feature type="compositionally biased region" description="Low complexity" evidence="1">
    <location>
        <begin position="58"/>
        <end position="69"/>
    </location>
</feature>
<proteinExistence type="predicted"/>
<feature type="compositionally biased region" description="Low complexity" evidence="1">
    <location>
        <begin position="85"/>
        <end position="97"/>
    </location>
</feature>
<evidence type="ECO:0000313" key="2">
    <source>
        <dbReference type="EMBL" id="KAG7304190.1"/>
    </source>
</evidence>
<evidence type="ECO:0000313" key="3">
    <source>
        <dbReference type="Proteomes" id="UP000823941"/>
    </source>
</evidence>
<comment type="caution">
    <text evidence="2">The sequence shown here is derived from an EMBL/GenBank/DDBJ whole genome shotgun (WGS) entry which is preliminary data.</text>
</comment>
<protein>
    <submittedName>
        <fullName evidence="2">Uncharacterized protein</fullName>
    </submittedName>
</protein>
<accession>A0ABQ7QGK4</accession>
<dbReference type="Proteomes" id="UP000823941">
    <property type="component" value="Chromosome 15"/>
</dbReference>
<reference evidence="2 3" key="1">
    <citation type="submission" date="2021-06" db="EMBL/GenBank/DDBJ databases">
        <title>A haploid diamondback moth (Plutella xylostella L.) genome assembly resolves 31 chromosomes and identifies a diamide resistance mutation.</title>
        <authorList>
            <person name="Ward C.M."/>
            <person name="Perry K.D."/>
            <person name="Baker G."/>
            <person name="Powis K."/>
            <person name="Heckel D.G."/>
            <person name="Baxter S.W."/>
        </authorList>
    </citation>
    <scope>NUCLEOTIDE SEQUENCE [LARGE SCALE GENOMIC DNA]</scope>
    <source>
        <strain evidence="2 3">LV</strain>
        <tissue evidence="2">Single pupa</tissue>
    </source>
</reference>
<feature type="region of interest" description="Disordered" evidence="1">
    <location>
        <begin position="52"/>
        <end position="109"/>
    </location>
</feature>
<organism evidence="2 3">
    <name type="scientific">Plutella xylostella</name>
    <name type="common">Diamondback moth</name>
    <name type="synonym">Plutella maculipennis</name>
    <dbReference type="NCBI Taxonomy" id="51655"/>
    <lineage>
        <taxon>Eukaryota</taxon>
        <taxon>Metazoa</taxon>
        <taxon>Ecdysozoa</taxon>
        <taxon>Arthropoda</taxon>
        <taxon>Hexapoda</taxon>
        <taxon>Insecta</taxon>
        <taxon>Pterygota</taxon>
        <taxon>Neoptera</taxon>
        <taxon>Endopterygota</taxon>
        <taxon>Lepidoptera</taxon>
        <taxon>Glossata</taxon>
        <taxon>Ditrysia</taxon>
        <taxon>Yponomeutoidea</taxon>
        <taxon>Plutellidae</taxon>
        <taxon>Plutella</taxon>
    </lineage>
</organism>
<evidence type="ECO:0000256" key="1">
    <source>
        <dbReference type="SAM" id="MobiDB-lite"/>
    </source>
</evidence>
<sequence>MATWIHSECAREQHKLNTRAHGDKEKNLNNIKYTAAAPALKLVRQARLKAATALKAGSSQRRSSPSTRQAGAESSTTRAESGRESTSASPTTPAAPAVRSPANYAAAAT</sequence>
<name>A0ABQ7QGK4_PLUXY</name>